<proteinExistence type="inferred from homology"/>
<dbReference type="InterPro" id="IPR046826">
    <property type="entry name" value="PDH_N"/>
</dbReference>
<dbReference type="InterPro" id="IPR008927">
    <property type="entry name" value="6-PGluconate_DH-like_C_sf"/>
</dbReference>
<evidence type="ECO:0000259" key="4">
    <source>
        <dbReference type="PROSITE" id="PS51176"/>
    </source>
</evidence>
<evidence type="ECO:0000256" key="1">
    <source>
        <dbReference type="ARBA" id="ARBA00007964"/>
    </source>
</evidence>
<dbReference type="PROSITE" id="PS51176">
    <property type="entry name" value="PDH_ADH"/>
    <property type="match status" value="1"/>
</dbReference>
<dbReference type="AlphaFoldDB" id="A0A7C4PVN1"/>
<reference evidence="5" key="1">
    <citation type="journal article" date="2020" name="mSystems">
        <title>Genome- and Community-Level Interaction Insights into Carbon Utilization and Element Cycling Functions of Hydrothermarchaeota in Hydrothermal Sediment.</title>
        <authorList>
            <person name="Zhou Z."/>
            <person name="Liu Y."/>
            <person name="Xu W."/>
            <person name="Pan J."/>
            <person name="Luo Z.H."/>
            <person name="Li M."/>
        </authorList>
    </citation>
    <scope>NUCLEOTIDE SEQUENCE [LARGE SCALE GENOMIC DNA]</scope>
    <source>
        <strain evidence="5">SpSt-556</strain>
    </source>
</reference>
<evidence type="ECO:0000256" key="2">
    <source>
        <dbReference type="ARBA" id="ARBA00023002"/>
    </source>
</evidence>
<dbReference type="Pfam" id="PF02153">
    <property type="entry name" value="PDH_N"/>
    <property type="match status" value="1"/>
</dbReference>
<feature type="domain" description="Prephenate/arogenate dehydrogenase" evidence="4">
    <location>
        <begin position="14"/>
        <end position="293"/>
    </location>
</feature>
<evidence type="ECO:0000256" key="3">
    <source>
        <dbReference type="SAM" id="Phobius"/>
    </source>
</evidence>
<dbReference type="Gene3D" id="3.40.50.720">
    <property type="entry name" value="NAD(P)-binding Rossmann-like Domain"/>
    <property type="match status" value="1"/>
</dbReference>
<dbReference type="GO" id="GO:0006571">
    <property type="term" value="P:tyrosine biosynthetic process"/>
    <property type="evidence" value="ECO:0007669"/>
    <property type="project" value="InterPro"/>
</dbReference>
<dbReference type="EMBL" id="DSXR01000001">
    <property type="protein sequence ID" value="HGS85985.1"/>
    <property type="molecule type" value="Genomic_DNA"/>
</dbReference>
<dbReference type="PANTHER" id="PTHR21363">
    <property type="entry name" value="PREPHENATE DEHYDROGENASE"/>
    <property type="match status" value="1"/>
</dbReference>
<feature type="transmembrane region" description="Helical" evidence="3">
    <location>
        <begin position="12"/>
        <end position="32"/>
    </location>
</feature>
<comment type="caution">
    <text evidence="5">The sequence shown here is derived from an EMBL/GenBank/DDBJ whole genome shotgun (WGS) entry which is preliminary data.</text>
</comment>
<dbReference type="PANTHER" id="PTHR21363:SF0">
    <property type="entry name" value="PREPHENATE DEHYDROGENASE [NADP(+)]"/>
    <property type="match status" value="1"/>
</dbReference>
<dbReference type="Gene3D" id="1.10.3660.10">
    <property type="entry name" value="6-phosphogluconate dehydrogenase C-terminal like domain"/>
    <property type="match status" value="1"/>
</dbReference>
<name>A0A7C4PVN1_9CHLR</name>
<keyword evidence="3" id="KW-1133">Transmembrane helix</keyword>
<dbReference type="InterPro" id="IPR050812">
    <property type="entry name" value="Preph/Arog_dehydrog"/>
</dbReference>
<sequence>MAEDPSFNHPLAQQTVAIVGLGLMGGSLALALRGRCAGLLGMDHNPAVVEQAARMGLADRVSTLPEVVLPQAGLIILATPLSAILRLLDDLPGLHPGPAVVLDLGSTKSAVVEKMSDLPPQFDPLGGHPMCGKERSSLSEAEAGLYRGAPFALTPLARTSPAARRLAEELVGAVGAHPVWLEADEHDAMVAATSHLPYLTAVALASITPPEAAALVGPGFRSTTRLAETPLSIMLDILRYNRANLLPGLVRLQREIAYLSHLLQSEDYPALAAELEQAARRRMQLTRPSAEEKA</sequence>
<protein>
    <submittedName>
        <fullName evidence="5">Prephenate dehydrogenase</fullName>
    </submittedName>
</protein>
<dbReference type="Pfam" id="PF20463">
    <property type="entry name" value="PDH_C"/>
    <property type="match status" value="1"/>
</dbReference>
<dbReference type="InterPro" id="IPR036291">
    <property type="entry name" value="NAD(P)-bd_dom_sf"/>
</dbReference>
<accession>A0A7C4PVN1</accession>
<dbReference type="InterPro" id="IPR003099">
    <property type="entry name" value="Prephen_DH"/>
</dbReference>
<dbReference type="SUPFAM" id="SSF48179">
    <property type="entry name" value="6-phosphogluconate dehydrogenase C-terminal domain-like"/>
    <property type="match status" value="1"/>
</dbReference>
<dbReference type="GO" id="GO:0004665">
    <property type="term" value="F:prephenate dehydrogenase (NADP+) activity"/>
    <property type="evidence" value="ECO:0007669"/>
    <property type="project" value="InterPro"/>
</dbReference>
<keyword evidence="2" id="KW-0560">Oxidoreductase</keyword>
<dbReference type="InterPro" id="IPR046825">
    <property type="entry name" value="PDH_C"/>
</dbReference>
<keyword evidence="3" id="KW-0812">Transmembrane</keyword>
<dbReference type="SUPFAM" id="SSF51735">
    <property type="entry name" value="NAD(P)-binding Rossmann-fold domains"/>
    <property type="match status" value="1"/>
</dbReference>
<dbReference type="GO" id="GO:0070403">
    <property type="term" value="F:NAD+ binding"/>
    <property type="evidence" value="ECO:0007669"/>
    <property type="project" value="InterPro"/>
</dbReference>
<comment type="similarity">
    <text evidence="1">Belongs to the prephenate/arogenate dehydrogenase family.</text>
</comment>
<evidence type="ECO:0000313" key="5">
    <source>
        <dbReference type="EMBL" id="HGS85985.1"/>
    </source>
</evidence>
<gene>
    <name evidence="5" type="ORF">ENT17_00020</name>
</gene>
<dbReference type="GO" id="GO:0008977">
    <property type="term" value="F:prephenate dehydrogenase (NAD+) activity"/>
    <property type="evidence" value="ECO:0007669"/>
    <property type="project" value="InterPro"/>
</dbReference>
<organism evidence="5">
    <name type="scientific">Bellilinea caldifistulae</name>
    <dbReference type="NCBI Taxonomy" id="360411"/>
    <lineage>
        <taxon>Bacteria</taxon>
        <taxon>Bacillati</taxon>
        <taxon>Chloroflexota</taxon>
        <taxon>Anaerolineae</taxon>
        <taxon>Anaerolineales</taxon>
        <taxon>Anaerolineaceae</taxon>
        <taxon>Bellilinea</taxon>
    </lineage>
</organism>
<keyword evidence="3" id="KW-0472">Membrane</keyword>